<feature type="region of interest" description="Disordered" evidence="1">
    <location>
        <begin position="1"/>
        <end position="28"/>
    </location>
</feature>
<feature type="region of interest" description="Disordered" evidence="1">
    <location>
        <begin position="79"/>
        <end position="118"/>
    </location>
</feature>
<organism evidence="3 4">
    <name type="scientific">Taphrina deformans (strain PYCC 5710 / ATCC 11124 / CBS 356.35 / IMI 108563 / JCM 9778 / NBRC 8474)</name>
    <name type="common">Peach leaf curl fungus</name>
    <name type="synonym">Lalaria deformans</name>
    <dbReference type="NCBI Taxonomy" id="1097556"/>
    <lineage>
        <taxon>Eukaryota</taxon>
        <taxon>Fungi</taxon>
        <taxon>Dikarya</taxon>
        <taxon>Ascomycota</taxon>
        <taxon>Taphrinomycotina</taxon>
        <taxon>Taphrinomycetes</taxon>
        <taxon>Taphrinales</taxon>
        <taxon>Taphrinaceae</taxon>
        <taxon>Taphrina</taxon>
    </lineage>
</organism>
<accession>R4XEJ2</accession>
<feature type="compositionally biased region" description="Basic and acidic residues" evidence="1">
    <location>
        <begin position="79"/>
        <end position="93"/>
    </location>
</feature>
<keyword evidence="4" id="KW-1185">Reference proteome</keyword>
<proteinExistence type="predicted"/>
<feature type="domain" description="DDHD" evidence="2">
    <location>
        <begin position="519"/>
        <end position="712"/>
    </location>
</feature>
<reference evidence="3 4" key="1">
    <citation type="journal article" date="2013" name="MBio">
        <title>Genome sequencing of the plant pathogen Taphrina deformans, the causal agent of peach leaf curl.</title>
        <authorList>
            <person name="Cisse O.H."/>
            <person name="Almeida J.M.G.C.F."/>
            <person name="Fonseca A."/>
            <person name="Kumar A.A."/>
            <person name="Salojaervi J."/>
            <person name="Overmyer K."/>
            <person name="Hauser P.M."/>
            <person name="Pagni M."/>
        </authorList>
    </citation>
    <scope>NUCLEOTIDE SEQUENCE [LARGE SCALE GENOMIC DNA]</scope>
    <source>
        <strain evidence="4">PYCC 5710 / ATCC 11124 / CBS 356.35 / IMI 108563 / JCM 9778 / NBRC 8474</strain>
    </source>
</reference>
<comment type="caution">
    <text evidence="3">The sequence shown here is derived from an EMBL/GenBank/DDBJ whole genome shotgun (WGS) entry which is preliminary data.</text>
</comment>
<dbReference type="InterPro" id="IPR055555">
    <property type="entry name" value="PA-PLA1_DUF7131"/>
</dbReference>
<dbReference type="PROSITE" id="PS51043">
    <property type="entry name" value="DDHD"/>
    <property type="match status" value="1"/>
</dbReference>
<evidence type="ECO:0000259" key="2">
    <source>
        <dbReference type="PROSITE" id="PS51043"/>
    </source>
</evidence>
<dbReference type="Proteomes" id="UP000013776">
    <property type="component" value="Unassembled WGS sequence"/>
</dbReference>
<dbReference type="InterPro" id="IPR058055">
    <property type="entry name" value="PA-PLA1"/>
</dbReference>
<dbReference type="GO" id="GO:0004620">
    <property type="term" value="F:phospholipase activity"/>
    <property type="evidence" value="ECO:0007669"/>
    <property type="project" value="TreeGrafter"/>
</dbReference>
<dbReference type="Pfam" id="PF02862">
    <property type="entry name" value="DDHD"/>
    <property type="match status" value="2"/>
</dbReference>
<evidence type="ECO:0000256" key="1">
    <source>
        <dbReference type="SAM" id="MobiDB-lite"/>
    </source>
</evidence>
<gene>
    <name evidence="3" type="ORF">TAPDE_004452</name>
</gene>
<dbReference type="GO" id="GO:0005737">
    <property type="term" value="C:cytoplasm"/>
    <property type="evidence" value="ECO:0007669"/>
    <property type="project" value="TreeGrafter"/>
</dbReference>
<dbReference type="SMART" id="SM01127">
    <property type="entry name" value="DDHD"/>
    <property type="match status" value="1"/>
</dbReference>
<dbReference type="AlphaFoldDB" id="R4XEJ2"/>
<evidence type="ECO:0000313" key="4">
    <source>
        <dbReference type="Proteomes" id="UP000013776"/>
    </source>
</evidence>
<feature type="region of interest" description="Disordered" evidence="1">
    <location>
        <begin position="271"/>
        <end position="298"/>
    </location>
</feature>
<dbReference type="eggNOG" id="KOG2308">
    <property type="taxonomic scope" value="Eukaryota"/>
</dbReference>
<dbReference type="Pfam" id="PF23465">
    <property type="entry name" value="DUF7131"/>
    <property type="match status" value="1"/>
</dbReference>
<dbReference type="EMBL" id="CAHR02000200">
    <property type="protein sequence ID" value="CCG84077.1"/>
    <property type="molecule type" value="Genomic_DNA"/>
</dbReference>
<name>R4XEJ2_TAPDE</name>
<sequence>MRRLGPQLTAPISRPDQPPTPGVETAPAPNLIPAYFHKSPIALYDLTAPIPVAGSHSQWSVFSQYDCKVLEARYQETRKVKCDKHQEKADCAREATNSDGERQRGKPPSPEEEEEEEGLLLVGIERLHSVDLDDWKMKPVYWTSRNASATFTSVRRGTWFYASDSLPVEDEMAEALERGYHEVKPWTMAYEAELEAAGELGVSAEAKLKYNIGEDSSGQYIIFRNERVAWIGSRSLGSKLVRSIYNTIGRSRKEAFIEVFRGYDFSRPHPIAKVSRDHSPAPSGSKRRSTSLPRAPEKLKDIQGDYAGDEDEDGIPKPAEVTDLILVIHGIGQKLAETSEGWTFTHAVTRLRLLLHEQMIHKDVLPCLRENFCPQVLPINWRVNFDPDAPDTHRSDQADGNPAFSLDDITIDAIPAVRDLIGKVVFDIPYYMSHHKPRMIEAVVTEANRIYALWMRNNKTFEARGGRVHIICHSLGSAISFDVLSNQPNDVKARSSLYDVLAGSFDSRASRIREGPNHFSFNTTNLICAGSPAAFFLLLKQQNLVPRKRIKPDKAPSRDSSITSAQGSYGCLAAKAIYNVFYATDPIAYRMNPTIDSGFAQSLPPTQVPSTTAPFFSSLKLPFGGTGTSQAANSERPELRYLPSQVELETHDFERETIADQRLHLLNENGSLDYVLPMSGYIDNQYLSMVYAHQGYWDSKEFARLIIIECGRQEGKVIYKGHKSPSRLENTVSSGG</sequence>
<dbReference type="PANTHER" id="PTHR23509:SF6">
    <property type="entry name" value="PHOSPHOLIPASE C1020.13C-RELATED"/>
    <property type="match status" value="1"/>
</dbReference>
<evidence type="ECO:0000313" key="3">
    <source>
        <dbReference type="EMBL" id="CCG84077.1"/>
    </source>
</evidence>
<dbReference type="STRING" id="1097556.R4XEJ2"/>
<dbReference type="PANTHER" id="PTHR23509">
    <property type="entry name" value="PA-PL1 PHOSPHOLIPASE FAMILY"/>
    <property type="match status" value="1"/>
</dbReference>
<protein>
    <recommendedName>
        <fullName evidence="2">DDHD domain-containing protein</fullName>
    </recommendedName>
</protein>
<dbReference type="OrthoDB" id="69269at2759"/>
<dbReference type="InterPro" id="IPR004177">
    <property type="entry name" value="DDHD_dom"/>
</dbReference>
<dbReference type="GO" id="GO:0046872">
    <property type="term" value="F:metal ion binding"/>
    <property type="evidence" value="ECO:0007669"/>
    <property type="project" value="InterPro"/>
</dbReference>